<evidence type="ECO:0000256" key="1">
    <source>
        <dbReference type="SAM" id="Phobius"/>
    </source>
</evidence>
<evidence type="ECO:0000313" key="2">
    <source>
        <dbReference type="EMBL" id="GCC51599.1"/>
    </source>
</evidence>
<dbReference type="Proteomes" id="UP000288227">
    <property type="component" value="Unassembled WGS sequence"/>
</dbReference>
<name>A0A401U9N8_9BACT</name>
<keyword evidence="1" id="KW-0472">Membrane</keyword>
<reference evidence="2 3" key="1">
    <citation type="submission" date="2018-11" db="EMBL/GenBank/DDBJ databases">
        <title>Chryseotalea sanarue gen. nov., sp., nov., a member of the family Cytophagaceae, isolated from a brackish lake in Hamamatsu Japan.</title>
        <authorList>
            <person name="Maejima Y."/>
            <person name="Iino T."/>
            <person name="Muraguchi Y."/>
            <person name="Fukuda K."/>
            <person name="Ohkuma M."/>
            <person name="Moriuchi R."/>
            <person name="Dohra H."/>
            <person name="Kimbara K."/>
            <person name="Shintani M."/>
        </authorList>
    </citation>
    <scope>NUCLEOTIDE SEQUENCE [LARGE SCALE GENOMIC DNA]</scope>
    <source>
        <strain evidence="2 3">Ys</strain>
    </source>
</reference>
<dbReference type="AlphaFoldDB" id="A0A401U9N8"/>
<accession>A0A401U9N8</accession>
<organism evidence="2 3">
    <name type="scientific">Chryseotalea sanaruensis</name>
    <dbReference type="NCBI Taxonomy" id="2482724"/>
    <lineage>
        <taxon>Bacteria</taxon>
        <taxon>Pseudomonadati</taxon>
        <taxon>Bacteroidota</taxon>
        <taxon>Cytophagia</taxon>
        <taxon>Cytophagales</taxon>
        <taxon>Chryseotaleaceae</taxon>
        <taxon>Chryseotalea</taxon>
    </lineage>
</organism>
<gene>
    <name evidence="2" type="ORF">SanaruYs_18250</name>
</gene>
<proteinExistence type="predicted"/>
<keyword evidence="3" id="KW-1185">Reference proteome</keyword>
<comment type="caution">
    <text evidence="2">The sequence shown here is derived from an EMBL/GenBank/DDBJ whole genome shotgun (WGS) entry which is preliminary data.</text>
</comment>
<dbReference type="OrthoDB" id="1454369at2"/>
<keyword evidence="1" id="KW-0812">Transmembrane</keyword>
<dbReference type="EMBL" id="BHXQ01000003">
    <property type="protein sequence ID" value="GCC51599.1"/>
    <property type="molecule type" value="Genomic_DNA"/>
</dbReference>
<protein>
    <submittedName>
        <fullName evidence="2">Uncharacterized protein</fullName>
    </submittedName>
</protein>
<dbReference type="RefSeq" id="WP_127122254.1">
    <property type="nucleotide sequence ID" value="NZ_BHXQ01000003.1"/>
</dbReference>
<sequence>MEKNTDEGKQRKQFKQYLFEGLMIFLAITLGFFADNMRESLGQRSRANELAISMKQDLVKDTIIIDNLIDFQFKRITINDSLFSMIASNLEQIDQSQYYMAIRSMTGTTFFKPSGISASNLKELGLLDVLNDQQLFHLVVKYDSLFEDYLGIKNLEMSYQLKYMQSINRVTDPDILRKTYRHNINRDFITTPRIIPNGKGVPLLNPDDVTEFKGMLTSIRFISTSTIYEFQDIKRVAREMIQHIENNYN</sequence>
<feature type="transmembrane region" description="Helical" evidence="1">
    <location>
        <begin position="17"/>
        <end position="34"/>
    </location>
</feature>
<evidence type="ECO:0000313" key="3">
    <source>
        <dbReference type="Proteomes" id="UP000288227"/>
    </source>
</evidence>
<keyword evidence="1" id="KW-1133">Transmembrane helix</keyword>